<dbReference type="Proteomes" id="UP000193450">
    <property type="component" value="Chromosome"/>
</dbReference>
<evidence type="ECO:0000256" key="1">
    <source>
        <dbReference type="ARBA" id="ARBA00004442"/>
    </source>
</evidence>
<comment type="subcellular location">
    <subcellularLocation>
        <location evidence="1">Cell outer membrane</location>
    </subcellularLocation>
</comment>
<keyword evidence="3" id="KW-0732">Signal</keyword>
<sequence length="467" mass="53655">MSIRPLLVFIFSYLLLAPLPSLARDVSQLHLEPGDGNWSLGFGLRNATFPYIGTDEETDFVPLITYNGQRYFIDGTRAGIHLLNNQDWLISGYAAYRYGGFNEEDSDELDGMDRDDSVDGRLAITRRTPYGRFTLDTGGDINSKSEGWDAQIRWGEIFERGNYRFRPWIGLTYEDEKLANYYYGVRPEEAEADRPAYEVDSTVEMSYGIDMSYRFFTHHYIGLNFQYSELDDSKRNSPITNESGVFESMFSYRYEFNDFQASYNPDSGFLDDLSEGEWYWRAAAGLTTRSKFNELVRFSNFFNNDERNTGLASLFVGKKITDRFMHLPLEGYVTGGYVRRLENGEQSDFNEYVLGFKAYFTQFPWSDTVKTRVGLGEGISYAEKIPIVEKENVEGKNRSTSHMLNYIDWSWDVSIGDVFNKPDLKECYMGWSIHHRSGIFGSSDFFGNVDGGGNVNTLYIQCHNTGK</sequence>
<dbReference type="Pfam" id="PF06629">
    <property type="entry name" value="MipA"/>
    <property type="match status" value="1"/>
</dbReference>
<dbReference type="InterPro" id="IPR010583">
    <property type="entry name" value="MipA"/>
</dbReference>
<protein>
    <recommendedName>
        <fullName evidence="8">MipA/OmpV family protein</fullName>
    </recommendedName>
</protein>
<evidence type="ECO:0000256" key="3">
    <source>
        <dbReference type="ARBA" id="ARBA00022729"/>
    </source>
</evidence>
<dbReference type="GO" id="GO:0009252">
    <property type="term" value="P:peptidoglycan biosynthetic process"/>
    <property type="evidence" value="ECO:0007669"/>
    <property type="project" value="TreeGrafter"/>
</dbReference>
<dbReference type="STRING" id="716816.BST96_03180"/>
<dbReference type="KEGG" id="osg:BST96_03180"/>
<organism evidence="6 7">
    <name type="scientific">Oceanicoccus sagamiensis</name>
    <dbReference type="NCBI Taxonomy" id="716816"/>
    <lineage>
        <taxon>Bacteria</taxon>
        <taxon>Pseudomonadati</taxon>
        <taxon>Pseudomonadota</taxon>
        <taxon>Gammaproteobacteria</taxon>
        <taxon>Cellvibrionales</taxon>
        <taxon>Spongiibacteraceae</taxon>
        <taxon>Oceanicoccus</taxon>
    </lineage>
</organism>
<dbReference type="PANTHER" id="PTHR38776:SF1">
    <property type="entry name" value="MLTA-INTERACTING PROTEIN-RELATED"/>
    <property type="match status" value="1"/>
</dbReference>
<keyword evidence="4" id="KW-0472">Membrane</keyword>
<dbReference type="EMBL" id="CP019343">
    <property type="protein sequence ID" value="ARN73194.1"/>
    <property type="molecule type" value="Genomic_DNA"/>
</dbReference>
<accession>A0A1X9N7W0</accession>
<evidence type="ECO:0000313" key="7">
    <source>
        <dbReference type="Proteomes" id="UP000193450"/>
    </source>
</evidence>
<dbReference type="OrthoDB" id="8562138at2"/>
<dbReference type="AlphaFoldDB" id="A0A1X9N7W0"/>
<comment type="similarity">
    <text evidence="2">Belongs to the MipA/OmpV family.</text>
</comment>
<evidence type="ECO:0008006" key="8">
    <source>
        <dbReference type="Google" id="ProtNLM"/>
    </source>
</evidence>
<evidence type="ECO:0000256" key="2">
    <source>
        <dbReference type="ARBA" id="ARBA00005722"/>
    </source>
</evidence>
<dbReference type="PANTHER" id="PTHR38776">
    <property type="entry name" value="MLTA-INTERACTING PROTEIN-RELATED"/>
    <property type="match status" value="1"/>
</dbReference>
<keyword evidence="5" id="KW-0998">Cell outer membrane</keyword>
<evidence type="ECO:0000256" key="4">
    <source>
        <dbReference type="ARBA" id="ARBA00023136"/>
    </source>
</evidence>
<keyword evidence="7" id="KW-1185">Reference proteome</keyword>
<reference evidence="6 7" key="1">
    <citation type="submission" date="2016-11" db="EMBL/GenBank/DDBJ databases">
        <title>Trade-off between light-utilization and light-protection in marine flavobacteria.</title>
        <authorList>
            <person name="Kumagai Y."/>
        </authorList>
    </citation>
    <scope>NUCLEOTIDE SEQUENCE [LARGE SCALE GENOMIC DNA]</scope>
    <source>
        <strain evidence="6 7">NBRC 107125</strain>
    </source>
</reference>
<evidence type="ECO:0000313" key="6">
    <source>
        <dbReference type="EMBL" id="ARN73194.1"/>
    </source>
</evidence>
<dbReference type="GO" id="GO:0009279">
    <property type="term" value="C:cell outer membrane"/>
    <property type="evidence" value="ECO:0007669"/>
    <property type="project" value="UniProtKB-SubCell"/>
</dbReference>
<evidence type="ECO:0000256" key="5">
    <source>
        <dbReference type="ARBA" id="ARBA00023237"/>
    </source>
</evidence>
<gene>
    <name evidence="6" type="ORF">BST96_03180</name>
</gene>
<name>A0A1X9N7W0_9GAMM</name>
<proteinExistence type="inferred from homology"/>
<dbReference type="RefSeq" id="WP_085757299.1">
    <property type="nucleotide sequence ID" value="NZ_CP019343.1"/>
</dbReference>